<reference evidence="2" key="1">
    <citation type="submission" date="2020-11" db="EMBL/GenBank/DDBJ databases">
        <authorList>
            <person name="Tran Van P."/>
        </authorList>
    </citation>
    <scope>NUCLEOTIDE SEQUENCE</scope>
</reference>
<feature type="compositionally biased region" description="Basic and acidic residues" evidence="1">
    <location>
        <begin position="247"/>
        <end position="265"/>
    </location>
</feature>
<dbReference type="EMBL" id="OB792647">
    <property type="protein sequence ID" value="CAD7423150.1"/>
    <property type="molecule type" value="Genomic_DNA"/>
</dbReference>
<sequence length="520" mass="58074">MRCLIPANRALQGTEPGLLDQCVHTLQTVAVATLQDTPLRTRFFLLSVPTEGSSWHLTRRRILDISSSSIADTLIQQSSSSAKENVVLRISDFSLMSFDKMKPRLGEMGEMLTLRASSQSVLVFLIMDSSSSSIEIEPLLRDMFLMCASDGPAVYCGNLACHLGSFTTHTLDHLSLIEAHAPPSYTGIQSSLFHQHPFYCMDLVWSQGRHKHRILLPIRVIRLSTNYTNGLEIGKVELKEVNPHLRGGRVENHLGKKSSPDRDSNLDLPVLSSRAQHDKRASQLRHRGGSIAMEAVVALENQLQRFEETLNSFPLGACSANEASSVSAKIQEIKKTALLYQCAILFMKADQQMKLTGLNYFGNIAYFRKQSSDTLAQSVACLSTVLRVLGSIPGMSGECIFGEIQIICSLNDKMVPQVSLNEIMKEDSNISRHLLKKKRELVQELGSYKAMIIAQEEELKTQISVYDRTQKEAKERILKKLLKLNTMRKMTVSVLKVKEALRENKEAHKQMTAVKSETGT</sequence>
<accession>A0A7R9DX64</accession>
<evidence type="ECO:0000313" key="2">
    <source>
        <dbReference type="EMBL" id="CAD7423150.1"/>
    </source>
</evidence>
<gene>
    <name evidence="2" type="ORF">TMSB3V08_LOCUS144</name>
</gene>
<organism evidence="2">
    <name type="scientific">Timema monikensis</name>
    <dbReference type="NCBI Taxonomy" id="170555"/>
    <lineage>
        <taxon>Eukaryota</taxon>
        <taxon>Metazoa</taxon>
        <taxon>Ecdysozoa</taxon>
        <taxon>Arthropoda</taxon>
        <taxon>Hexapoda</taxon>
        <taxon>Insecta</taxon>
        <taxon>Pterygota</taxon>
        <taxon>Neoptera</taxon>
        <taxon>Polyneoptera</taxon>
        <taxon>Phasmatodea</taxon>
        <taxon>Timematodea</taxon>
        <taxon>Timematoidea</taxon>
        <taxon>Timematidae</taxon>
        <taxon>Timema</taxon>
    </lineage>
</organism>
<feature type="region of interest" description="Disordered" evidence="1">
    <location>
        <begin position="247"/>
        <end position="281"/>
    </location>
</feature>
<name>A0A7R9DX64_9NEOP</name>
<evidence type="ECO:0000256" key="1">
    <source>
        <dbReference type="SAM" id="MobiDB-lite"/>
    </source>
</evidence>
<protein>
    <submittedName>
        <fullName evidence="2">Uncharacterized protein</fullName>
    </submittedName>
</protein>
<proteinExistence type="predicted"/>
<dbReference type="AlphaFoldDB" id="A0A7R9DX64"/>